<keyword evidence="4" id="KW-1185">Reference proteome</keyword>
<sequence length="364" mass="40862">MVFVLSASSFGDIVLIIALASKIYTTLSHYDESDELNALRGFLQSYILTLEFFDKLLGPLERSLPDDVVRAIRESLNTCKVLTDDFAKRIASHSRKSSPHALGRLGSWVYSRLISPFLWQSTKEDMVHLHEKLHSQLQFISVVLTVVLRQNQSDFEGISASEHVMLVDMLDERLEVPLHACVSAEVFHGFLRARFRARAGRALIERGDYTVVLRTRDSQVRELEWGILPEDGAELDMRALMRVTDEAVRRCPRCKKIVRELLTGDTTCSYCRTSLHIINQSSLSLSTTGWICRSLGLVSPIYFRVQNDGGADPQVVDPDTEWQYIRRLTLALPAQSVGPNLAVLNTPVDGPQSTSEDNTQSQGA</sequence>
<organism evidence="3 4">
    <name type="scientific">Somion occarium</name>
    <dbReference type="NCBI Taxonomy" id="3059160"/>
    <lineage>
        <taxon>Eukaryota</taxon>
        <taxon>Fungi</taxon>
        <taxon>Dikarya</taxon>
        <taxon>Basidiomycota</taxon>
        <taxon>Agaricomycotina</taxon>
        <taxon>Agaricomycetes</taxon>
        <taxon>Polyporales</taxon>
        <taxon>Cerrenaceae</taxon>
        <taxon>Somion</taxon>
    </lineage>
</organism>
<evidence type="ECO:0000259" key="2">
    <source>
        <dbReference type="Pfam" id="PF22893"/>
    </source>
</evidence>
<protein>
    <recommendedName>
        <fullName evidence="2">Ubiquitin-like domain-containing protein</fullName>
    </recommendedName>
</protein>
<evidence type="ECO:0000313" key="4">
    <source>
        <dbReference type="Proteomes" id="UP001497453"/>
    </source>
</evidence>
<reference evidence="4" key="1">
    <citation type="submission" date="2024-04" db="EMBL/GenBank/DDBJ databases">
        <authorList>
            <person name="Shaw F."/>
            <person name="Minotto A."/>
        </authorList>
    </citation>
    <scope>NUCLEOTIDE SEQUENCE [LARGE SCALE GENOMIC DNA]</scope>
</reference>
<accession>A0ABP1DT03</accession>
<evidence type="ECO:0000256" key="1">
    <source>
        <dbReference type="SAM" id="MobiDB-lite"/>
    </source>
</evidence>
<feature type="compositionally biased region" description="Polar residues" evidence="1">
    <location>
        <begin position="351"/>
        <end position="364"/>
    </location>
</feature>
<feature type="region of interest" description="Disordered" evidence="1">
    <location>
        <begin position="342"/>
        <end position="364"/>
    </location>
</feature>
<dbReference type="EMBL" id="OZ037949">
    <property type="protein sequence ID" value="CAL1710942.1"/>
    <property type="molecule type" value="Genomic_DNA"/>
</dbReference>
<name>A0ABP1DT03_9APHY</name>
<feature type="domain" description="Ubiquitin-like" evidence="2">
    <location>
        <begin position="161"/>
        <end position="241"/>
    </location>
</feature>
<gene>
    <name evidence="3" type="ORF">GFSPODELE1_LOCUS8093</name>
</gene>
<dbReference type="Pfam" id="PF22893">
    <property type="entry name" value="ULD_2"/>
    <property type="match status" value="1"/>
</dbReference>
<proteinExistence type="predicted"/>
<evidence type="ECO:0000313" key="3">
    <source>
        <dbReference type="EMBL" id="CAL1710942.1"/>
    </source>
</evidence>
<dbReference type="Proteomes" id="UP001497453">
    <property type="component" value="Chromosome 6"/>
</dbReference>
<dbReference type="InterPro" id="IPR054464">
    <property type="entry name" value="ULD_fung"/>
</dbReference>